<dbReference type="SUPFAM" id="SSF56219">
    <property type="entry name" value="DNase I-like"/>
    <property type="match status" value="1"/>
</dbReference>
<dbReference type="AlphaFoldDB" id="A0A150PE19"/>
<dbReference type="Proteomes" id="UP000075420">
    <property type="component" value="Unassembled WGS sequence"/>
</dbReference>
<proteinExistence type="predicted"/>
<evidence type="ECO:0000313" key="2">
    <source>
        <dbReference type="EMBL" id="KYF53896.1"/>
    </source>
</evidence>
<evidence type="ECO:0000259" key="1">
    <source>
        <dbReference type="Pfam" id="PF03372"/>
    </source>
</evidence>
<dbReference type="Gene3D" id="3.60.10.10">
    <property type="entry name" value="Endonuclease/exonuclease/phosphatase"/>
    <property type="match status" value="1"/>
</dbReference>
<feature type="domain" description="Endonuclease/exonuclease/phosphatase" evidence="1">
    <location>
        <begin position="7"/>
        <end position="333"/>
    </location>
</feature>
<evidence type="ECO:0000313" key="3">
    <source>
        <dbReference type="Proteomes" id="UP000075420"/>
    </source>
</evidence>
<name>A0A150PE19_SORCE</name>
<protein>
    <recommendedName>
        <fullName evidence="1">Endonuclease/exonuclease/phosphatase domain-containing protein</fullName>
    </recommendedName>
</protein>
<dbReference type="EMBL" id="JELY01002002">
    <property type="protein sequence ID" value="KYF53896.1"/>
    <property type="molecule type" value="Genomic_DNA"/>
</dbReference>
<accession>A0A150PE19</accession>
<dbReference type="InterPro" id="IPR005135">
    <property type="entry name" value="Endo/exonuclease/phosphatase"/>
</dbReference>
<dbReference type="GO" id="GO:0003824">
    <property type="term" value="F:catalytic activity"/>
    <property type="evidence" value="ECO:0007669"/>
    <property type="project" value="InterPro"/>
</dbReference>
<dbReference type="InterPro" id="IPR036691">
    <property type="entry name" value="Endo/exonu/phosph_ase_sf"/>
</dbReference>
<gene>
    <name evidence="2" type="ORF">BE08_36345</name>
</gene>
<sequence length="343" mass="36400">MPFQVATYNAGLAVGVLPYATERVPRVVEALAALDVDLLFVQEFWLDAHWDLLRRALEPRLPHALRPEPARPAAHAACSASEVRPLVACAEAKCSGLTDEALARCVVQSCATPALALPTPCLNCIASRPVGTIHEIVDRCVGEPSAASQAPPAGRSSRYGGLIAYGGSFGTGLLARAPLADRDILVFESTVNARGALYARVAAPEIGDLHVFAAHLSPGGAEQPPQLDRLLAWVDDKAGRSPALLLGDLNTTPGSSLFRRLESAGFRDADVPDRRGTFSHDGLGTGDVGDADWRLDHVLLRGLDAALRADRILDEPVTISAAGRPIRTTLSDHFGVLATVERR</sequence>
<comment type="caution">
    <text evidence="2">The sequence shown here is derived from an EMBL/GenBank/DDBJ whole genome shotgun (WGS) entry which is preliminary data.</text>
</comment>
<organism evidence="2 3">
    <name type="scientific">Sorangium cellulosum</name>
    <name type="common">Polyangium cellulosum</name>
    <dbReference type="NCBI Taxonomy" id="56"/>
    <lineage>
        <taxon>Bacteria</taxon>
        <taxon>Pseudomonadati</taxon>
        <taxon>Myxococcota</taxon>
        <taxon>Polyangia</taxon>
        <taxon>Polyangiales</taxon>
        <taxon>Polyangiaceae</taxon>
        <taxon>Sorangium</taxon>
    </lineage>
</organism>
<dbReference type="Pfam" id="PF03372">
    <property type="entry name" value="Exo_endo_phos"/>
    <property type="match status" value="1"/>
</dbReference>
<reference evidence="2 3" key="1">
    <citation type="submission" date="2014-02" db="EMBL/GenBank/DDBJ databases">
        <title>The small core and large imbalanced accessory genome model reveals a collaborative survival strategy of Sorangium cellulosum strains in nature.</title>
        <authorList>
            <person name="Han K."/>
            <person name="Peng R."/>
            <person name="Blom J."/>
            <person name="Li Y.-Z."/>
        </authorList>
    </citation>
    <scope>NUCLEOTIDE SEQUENCE [LARGE SCALE GENOMIC DNA]</scope>
    <source>
        <strain evidence="2 3">So0157-25</strain>
    </source>
</reference>